<evidence type="ECO:0000313" key="7">
    <source>
        <dbReference type="EMBL" id="RGU56759.1"/>
    </source>
</evidence>
<dbReference type="InterPro" id="IPR018385">
    <property type="entry name" value="C4_dicarb_anaerob_car-like"/>
</dbReference>
<evidence type="ECO:0000313" key="8">
    <source>
        <dbReference type="Proteomes" id="UP000284243"/>
    </source>
</evidence>
<keyword evidence="2" id="KW-1003">Cell membrane</keyword>
<evidence type="ECO:0000256" key="4">
    <source>
        <dbReference type="ARBA" id="ARBA00022989"/>
    </source>
</evidence>
<dbReference type="Proteomes" id="UP000284243">
    <property type="component" value="Unassembled WGS sequence"/>
</dbReference>
<gene>
    <name evidence="7" type="ORF">DWW57_07765</name>
</gene>
<reference evidence="7 8" key="1">
    <citation type="submission" date="2018-08" db="EMBL/GenBank/DDBJ databases">
        <title>A genome reference for cultivated species of the human gut microbiota.</title>
        <authorList>
            <person name="Zou Y."/>
            <person name="Xue W."/>
            <person name="Luo G."/>
        </authorList>
    </citation>
    <scope>NUCLEOTIDE SEQUENCE [LARGE SCALE GENOMIC DNA]</scope>
    <source>
        <strain evidence="7 8">AF16-14</strain>
    </source>
</reference>
<sequence>MLKKIPHTYTIIFSIILLCAVLSWIIPAGEYSRHTVEVNGTTRSVIVDNSYHAVESAPQTWQVFSSLLQGFEKQAGIIAFLLIIGGAFQIMNNSRAIDVGIFSFLRFTQGLERHRFMKRIGVNNLVIAMIIFLFSMFGAVFGMSEETLAFVIIIVPLAISMGYDSITGLCMVYVAAHVGFAGAILNPFTIGIAQGLSGLPLFSGFEYRLFCWFLLTVILVACVLIYAARVKRNPTLSPMYRADEYWRNRRTESGEEVAYTIPVASYIVYGLILVSLIIFAVVYPVTTFSLGNASVTFYAVPVGTVLFALFGWLGLRKSFHFFILSILAFTVIFLVIGVMGHGWYLPEISAIFLAMGVLTGYAAGKDTDSIIKLFLEGAKDILSAAIVVGLAGGIIQILQDGRIIDPILHALASLMNEAGRVASVGAMYVIQTLINIIIPSGSAKAALTMPIMAPFSDVIGISRQATVMAFQFGDGFTNMITPTSAVLIGALGIARIPYEVWVKWFAKILLLFVVLGFLLLIPTVVMQLPGF</sequence>
<keyword evidence="3 6" id="KW-0812">Transmembrane</keyword>
<feature type="transmembrane region" description="Helical" evidence="6">
    <location>
        <begin position="381"/>
        <end position="398"/>
    </location>
</feature>
<dbReference type="PANTHER" id="PTHR43652">
    <property type="entry name" value="BASIC AMINO ACID ANTIPORTER YFCC-RELATED"/>
    <property type="match status" value="1"/>
</dbReference>
<comment type="subcellular location">
    <subcellularLocation>
        <location evidence="1">Cell membrane</location>
        <topology evidence="1">Multi-pass membrane protein</topology>
    </subcellularLocation>
</comment>
<feature type="transmembrane region" description="Helical" evidence="6">
    <location>
        <begin position="170"/>
        <end position="195"/>
    </location>
</feature>
<proteinExistence type="predicted"/>
<dbReference type="GO" id="GO:0005886">
    <property type="term" value="C:plasma membrane"/>
    <property type="evidence" value="ECO:0007669"/>
    <property type="project" value="UniProtKB-SubCell"/>
</dbReference>
<feature type="transmembrane region" description="Helical" evidence="6">
    <location>
        <begin position="207"/>
        <end position="228"/>
    </location>
</feature>
<comment type="caution">
    <text evidence="7">The sequence shown here is derived from an EMBL/GenBank/DDBJ whole genome shotgun (WGS) entry which is preliminary data.</text>
</comment>
<feature type="transmembrane region" description="Helical" evidence="6">
    <location>
        <begin position="295"/>
        <end position="314"/>
    </location>
</feature>
<dbReference type="PANTHER" id="PTHR43652:SF2">
    <property type="entry name" value="BASIC AMINO ACID ANTIPORTER YFCC-RELATED"/>
    <property type="match status" value="1"/>
</dbReference>
<dbReference type="RefSeq" id="WP_022161309.1">
    <property type="nucleotide sequence ID" value="NZ_JADMUD010000004.1"/>
</dbReference>
<dbReference type="AlphaFoldDB" id="A0A412TSK8"/>
<evidence type="ECO:0000256" key="2">
    <source>
        <dbReference type="ARBA" id="ARBA00022475"/>
    </source>
</evidence>
<feature type="transmembrane region" description="Helical" evidence="6">
    <location>
        <begin position="321"/>
        <end position="338"/>
    </location>
</feature>
<dbReference type="Pfam" id="PF03606">
    <property type="entry name" value="DcuC"/>
    <property type="match status" value="2"/>
</dbReference>
<keyword evidence="5 6" id="KW-0472">Membrane</keyword>
<feature type="transmembrane region" description="Helical" evidence="6">
    <location>
        <begin position="7"/>
        <end position="26"/>
    </location>
</feature>
<evidence type="ECO:0000256" key="5">
    <source>
        <dbReference type="ARBA" id="ARBA00023136"/>
    </source>
</evidence>
<evidence type="ECO:0000256" key="6">
    <source>
        <dbReference type="SAM" id="Phobius"/>
    </source>
</evidence>
<feature type="transmembrane region" description="Helical" evidence="6">
    <location>
        <begin position="147"/>
        <end position="163"/>
    </location>
</feature>
<evidence type="ECO:0000256" key="1">
    <source>
        <dbReference type="ARBA" id="ARBA00004651"/>
    </source>
</evidence>
<feature type="transmembrane region" description="Helical" evidence="6">
    <location>
        <begin position="508"/>
        <end position="528"/>
    </location>
</feature>
<organism evidence="7 8">
    <name type="scientific">Odoribacter splanchnicus</name>
    <dbReference type="NCBI Taxonomy" id="28118"/>
    <lineage>
        <taxon>Bacteria</taxon>
        <taxon>Pseudomonadati</taxon>
        <taxon>Bacteroidota</taxon>
        <taxon>Bacteroidia</taxon>
        <taxon>Bacteroidales</taxon>
        <taxon>Odoribacteraceae</taxon>
        <taxon>Odoribacter</taxon>
    </lineage>
</organism>
<feature type="transmembrane region" description="Helical" evidence="6">
    <location>
        <begin position="475"/>
        <end position="496"/>
    </location>
</feature>
<name>A0A412TSK8_9BACT</name>
<feature type="transmembrane region" description="Helical" evidence="6">
    <location>
        <begin position="257"/>
        <end position="283"/>
    </location>
</feature>
<dbReference type="EMBL" id="QRYC01000008">
    <property type="protein sequence ID" value="RGU56759.1"/>
    <property type="molecule type" value="Genomic_DNA"/>
</dbReference>
<accession>A0A412TSK8</accession>
<evidence type="ECO:0000256" key="3">
    <source>
        <dbReference type="ARBA" id="ARBA00022692"/>
    </source>
</evidence>
<keyword evidence="4 6" id="KW-1133">Transmembrane helix</keyword>
<feature type="transmembrane region" description="Helical" evidence="6">
    <location>
        <begin position="122"/>
        <end position="141"/>
    </location>
</feature>
<feature type="transmembrane region" description="Helical" evidence="6">
    <location>
        <begin position="74"/>
        <end position="91"/>
    </location>
</feature>
<feature type="transmembrane region" description="Helical" evidence="6">
    <location>
        <begin position="418"/>
        <end position="438"/>
    </location>
</feature>
<protein>
    <submittedName>
        <fullName evidence="7">YfcC family protein</fullName>
    </submittedName>
</protein>
<dbReference type="InterPro" id="IPR051679">
    <property type="entry name" value="DASS-Related_Transporters"/>
</dbReference>